<sequence length="302" mass="33920">MPLRRDLLKLIPPDSWDSHMHILDPAKGKLSVKSQYTPKRHLLPEALEFESSVGLQNIVLVQPSCYGNDNTCILDGLRQIGPKNARAVVTFDPNTTAVSTLREWHTIGVRGVRVNLKSVGKEMELNELMGLLRQYADMIRSLDWVLQLYVPIATVAALENVIPELRVKVCFDHFGMPELPSQGENSTCFTAGDPYLIPGVSSLIKLLSQGNTFVKMSAPYRISTEAGHQDLEPVAKELLRVAGRTRVVFATDWPHTRFEGLDIEPFMEQVVGWCGNDGVLLERVFRSNAKELWSIEEEVKEK</sequence>
<dbReference type="Proteomes" id="UP000785200">
    <property type="component" value="Unassembled WGS sequence"/>
</dbReference>
<evidence type="ECO:0000313" key="3">
    <source>
        <dbReference type="Proteomes" id="UP000785200"/>
    </source>
</evidence>
<dbReference type="EMBL" id="VNKQ01000002">
    <property type="protein sequence ID" value="KAG0653101.1"/>
    <property type="molecule type" value="Genomic_DNA"/>
</dbReference>
<dbReference type="InterPro" id="IPR052358">
    <property type="entry name" value="Aro_Compnd_Degr_Hydrolases"/>
</dbReference>
<dbReference type="PANTHER" id="PTHR35563">
    <property type="entry name" value="BARREL METAL-DEPENDENT HYDROLASE, PUTATIVE (AFU_ORTHOLOGUE AFUA_1G16240)-RELATED"/>
    <property type="match status" value="1"/>
</dbReference>
<dbReference type="AlphaFoldDB" id="A0A9P7B1D7"/>
<reference evidence="2" key="1">
    <citation type="submission" date="2019-07" db="EMBL/GenBank/DDBJ databases">
        <title>Hyphodiscus hymeniophilus genome sequencing and assembly.</title>
        <authorList>
            <person name="Kramer G."/>
            <person name="Nodwell J."/>
        </authorList>
    </citation>
    <scope>NUCLEOTIDE SEQUENCE</scope>
    <source>
        <strain evidence="2">ATCC 34498</strain>
    </source>
</reference>
<organism evidence="2 3">
    <name type="scientific">Hyphodiscus hymeniophilus</name>
    <dbReference type="NCBI Taxonomy" id="353542"/>
    <lineage>
        <taxon>Eukaryota</taxon>
        <taxon>Fungi</taxon>
        <taxon>Dikarya</taxon>
        <taxon>Ascomycota</taxon>
        <taxon>Pezizomycotina</taxon>
        <taxon>Leotiomycetes</taxon>
        <taxon>Helotiales</taxon>
        <taxon>Hyphodiscaceae</taxon>
        <taxon>Hyphodiscus</taxon>
    </lineage>
</organism>
<dbReference type="InterPro" id="IPR032466">
    <property type="entry name" value="Metal_Hydrolase"/>
</dbReference>
<name>A0A9P7B1D7_9HELO</name>
<protein>
    <submittedName>
        <fullName evidence="2">4-carboxymethylen-4-sulfo-but-2-en-olide hydrolase</fullName>
    </submittedName>
</protein>
<dbReference type="InterPro" id="IPR006680">
    <property type="entry name" value="Amidohydro-rel"/>
</dbReference>
<dbReference type="GO" id="GO:0016787">
    <property type="term" value="F:hydrolase activity"/>
    <property type="evidence" value="ECO:0007669"/>
    <property type="project" value="UniProtKB-KW"/>
</dbReference>
<keyword evidence="2" id="KW-0378">Hydrolase</keyword>
<proteinExistence type="predicted"/>
<evidence type="ECO:0000259" key="1">
    <source>
        <dbReference type="Pfam" id="PF04909"/>
    </source>
</evidence>
<accession>A0A9P7B1D7</accession>
<feature type="domain" description="Amidohydrolase-related" evidence="1">
    <location>
        <begin position="17"/>
        <end position="293"/>
    </location>
</feature>
<evidence type="ECO:0000313" key="2">
    <source>
        <dbReference type="EMBL" id="KAG0653101.1"/>
    </source>
</evidence>
<dbReference type="SUPFAM" id="SSF51556">
    <property type="entry name" value="Metallo-dependent hydrolases"/>
    <property type="match status" value="1"/>
</dbReference>
<comment type="caution">
    <text evidence="2">The sequence shown here is derived from an EMBL/GenBank/DDBJ whole genome shotgun (WGS) entry which is preliminary data.</text>
</comment>
<dbReference type="Pfam" id="PF04909">
    <property type="entry name" value="Amidohydro_2"/>
    <property type="match status" value="1"/>
</dbReference>
<dbReference type="PANTHER" id="PTHR35563:SF2">
    <property type="entry name" value="BARREL METAL-DEPENDENT HYDROLASE, PUTATIVE (AFU_ORTHOLOGUE AFUA_1G16240)-RELATED"/>
    <property type="match status" value="1"/>
</dbReference>
<keyword evidence="3" id="KW-1185">Reference proteome</keyword>
<dbReference type="OrthoDB" id="2135488at2759"/>
<dbReference type="Gene3D" id="3.20.20.140">
    <property type="entry name" value="Metal-dependent hydrolases"/>
    <property type="match status" value="1"/>
</dbReference>
<gene>
    <name evidence="2" type="ORF">D0Z07_0766</name>
</gene>